<organism evidence="1">
    <name type="scientific">marine sediment metagenome</name>
    <dbReference type="NCBI Taxonomy" id="412755"/>
    <lineage>
        <taxon>unclassified sequences</taxon>
        <taxon>metagenomes</taxon>
        <taxon>ecological metagenomes</taxon>
    </lineage>
</organism>
<accession>A0A0F9RB17</accession>
<sequence>MDNELEVLCEVMFSDPKSGIETNLVGTIDKLKLIKFFKGSDEFLVFKERTHPPIPKGDVKEIVIYREDVISDKKESSSSTKYLKPNYGKIV</sequence>
<evidence type="ECO:0000313" key="1">
    <source>
        <dbReference type="EMBL" id="KKN52094.1"/>
    </source>
</evidence>
<dbReference type="AlphaFoldDB" id="A0A0F9RB17"/>
<protein>
    <submittedName>
        <fullName evidence="1">Uncharacterized protein</fullName>
    </submittedName>
</protein>
<proteinExistence type="predicted"/>
<dbReference type="EMBL" id="LAZR01001034">
    <property type="protein sequence ID" value="KKN52094.1"/>
    <property type="molecule type" value="Genomic_DNA"/>
</dbReference>
<comment type="caution">
    <text evidence="1">The sequence shown here is derived from an EMBL/GenBank/DDBJ whole genome shotgun (WGS) entry which is preliminary data.</text>
</comment>
<reference evidence="1" key="1">
    <citation type="journal article" date="2015" name="Nature">
        <title>Complex archaea that bridge the gap between prokaryotes and eukaryotes.</title>
        <authorList>
            <person name="Spang A."/>
            <person name="Saw J.H."/>
            <person name="Jorgensen S.L."/>
            <person name="Zaremba-Niedzwiedzka K."/>
            <person name="Martijn J."/>
            <person name="Lind A.E."/>
            <person name="van Eijk R."/>
            <person name="Schleper C."/>
            <person name="Guy L."/>
            <person name="Ettema T.J."/>
        </authorList>
    </citation>
    <scope>NUCLEOTIDE SEQUENCE</scope>
</reference>
<name>A0A0F9RB17_9ZZZZ</name>
<gene>
    <name evidence="1" type="ORF">LCGC14_0616130</name>
</gene>